<dbReference type="EMBL" id="MU863633">
    <property type="protein sequence ID" value="KAK4101839.1"/>
    <property type="molecule type" value="Genomic_DNA"/>
</dbReference>
<dbReference type="Proteomes" id="UP001305647">
    <property type="component" value="Unassembled WGS sequence"/>
</dbReference>
<organism evidence="2 3">
    <name type="scientific">Parathielavia hyrcaniae</name>
    <dbReference type="NCBI Taxonomy" id="113614"/>
    <lineage>
        <taxon>Eukaryota</taxon>
        <taxon>Fungi</taxon>
        <taxon>Dikarya</taxon>
        <taxon>Ascomycota</taxon>
        <taxon>Pezizomycotina</taxon>
        <taxon>Sordariomycetes</taxon>
        <taxon>Sordariomycetidae</taxon>
        <taxon>Sordariales</taxon>
        <taxon>Chaetomiaceae</taxon>
        <taxon>Parathielavia</taxon>
    </lineage>
</organism>
<protein>
    <submittedName>
        <fullName evidence="2">Uncharacterized protein</fullName>
    </submittedName>
</protein>
<gene>
    <name evidence="2" type="ORF">N658DRAFT_39594</name>
</gene>
<reference evidence="2" key="1">
    <citation type="journal article" date="2023" name="Mol. Phylogenet. Evol.">
        <title>Genome-scale phylogeny and comparative genomics of the fungal order Sordariales.</title>
        <authorList>
            <person name="Hensen N."/>
            <person name="Bonometti L."/>
            <person name="Westerberg I."/>
            <person name="Brannstrom I.O."/>
            <person name="Guillou S."/>
            <person name="Cros-Aarteil S."/>
            <person name="Calhoun S."/>
            <person name="Haridas S."/>
            <person name="Kuo A."/>
            <person name="Mondo S."/>
            <person name="Pangilinan J."/>
            <person name="Riley R."/>
            <person name="LaButti K."/>
            <person name="Andreopoulos B."/>
            <person name="Lipzen A."/>
            <person name="Chen C."/>
            <person name="Yan M."/>
            <person name="Daum C."/>
            <person name="Ng V."/>
            <person name="Clum A."/>
            <person name="Steindorff A."/>
            <person name="Ohm R.A."/>
            <person name="Martin F."/>
            <person name="Silar P."/>
            <person name="Natvig D.O."/>
            <person name="Lalanne C."/>
            <person name="Gautier V."/>
            <person name="Ament-Velasquez S.L."/>
            <person name="Kruys A."/>
            <person name="Hutchinson M.I."/>
            <person name="Powell A.J."/>
            <person name="Barry K."/>
            <person name="Miller A.N."/>
            <person name="Grigoriev I.V."/>
            <person name="Debuchy R."/>
            <person name="Gladieux P."/>
            <person name="Hiltunen Thoren M."/>
            <person name="Johannesson H."/>
        </authorList>
    </citation>
    <scope>NUCLEOTIDE SEQUENCE</scope>
    <source>
        <strain evidence="2">CBS 757.83</strain>
    </source>
</reference>
<proteinExistence type="predicted"/>
<dbReference type="AlphaFoldDB" id="A0AAN6Q406"/>
<sequence>MASRSPTASFTSTSTQLRDYESTESVDRLNPTDRVLGELQSLAQDFLKKIPKTKEAGCNAFSHWISRWRKRLRLNTNPAEPRCSPVHRCADCLRDLLGIIFLWTVYARHLRRTGSVRLRGSTTYLAAEDEKLGLMFTKATSRLGGAGASTASLEAGLNLVSQRAKLAAYLDGSGPDTIARQRRHLVKLYDELKQHLNSFMTAIQRGGFTPSMTNAFVNSTMTYEVKLLEIMMDEAPFSTST</sequence>
<comment type="caution">
    <text evidence="2">The sequence shown here is derived from an EMBL/GenBank/DDBJ whole genome shotgun (WGS) entry which is preliminary data.</text>
</comment>
<evidence type="ECO:0000256" key="1">
    <source>
        <dbReference type="SAM" id="MobiDB-lite"/>
    </source>
</evidence>
<evidence type="ECO:0000313" key="2">
    <source>
        <dbReference type="EMBL" id="KAK4101839.1"/>
    </source>
</evidence>
<evidence type="ECO:0000313" key="3">
    <source>
        <dbReference type="Proteomes" id="UP001305647"/>
    </source>
</evidence>
<keyword evidence="3" id="KW-1185">Reference proteome</keyword>
<feature type="region of interest" description="Disordered" evidence="1">
    <location>
        <begin position="1"/>
        <end position="24"/>
    </location>
</feature>
<accession>A0AAN6Q406</accession>
<reference evidence="2" key="2">
    <citation type="submission" date="2023-05" db="EMBL/GenBank/DDBJ databases">
        <authorList>
            <consortium name="Lawrence Berkeley National Laboratory"/>
            <person name="Steindorff A."/>
            <person name="Hensen N."/>
            <person name="Bonometti L."/>
            <person name="Westerberg I."/>
            <person name="Brannstrom I.O."/>
            <person name="Guillou S."/>
            <person name="Cros-Aarteil S."/>
            <person name="Calhoun S."/>
            <person name="Haridas S."/>
            <person name="Kuo A."/>
            <person name="Mondo S."/>
            <person name="Pangilinan J."/>
            <person name="Riley R."/>
            <person name="Labutti K."/>
            <person name="Andreopoulos B."/>
            <person name="Lipzen A."/>
            <person name="Chen C."/>
            <person name="Yanf M."/>
            <person name="Daum C."/>
            <person name="Ng V."/>
            <person name="Clum A."/>
            <person name="Ohm R."/>
            <person name="Martin F."/>
            <person name="Silar P."/>
            <person name="Natvig D."/>
            <person name="Lalanne C."/>
            <person name="Gautier V."/>
            <person name="Ament-Velasquez S.L."/>
            <person name="Kruys A."/>
            <person name="Hutchinson M.I."/>
            <person name="Powell A.J."/>
            <person name="Barry K."/>
            <person name="Miller A.N."/>
            <person name="Grigoriev I.V."/>
            <person name="Debuchy R."/>
            <person name="Gladieux P."/>
            <person name="Thoren M.H."/>
            <person name="Johannesson H."/>
        </authorList>
    </citation>
    <scope>NUCLEOTIDE SEQUENCE</scope>
    <source>
        <strain evidence="2">CBS 757.83</strain>
    </source>
</reference>
<feature type="compositionally biased region" description="Polar residues" evidence="1">
    <location>
        <begin position="1"/>
        <end position="17"/>
    </location>
</feature>
<name>A0AAN6Q406_9PEZI</name>